<feature type="region of interest" description="Disordered" evidence="1">
    <location>
        <begin position="61"/>
        <end position="84"/>
    </location>
</feature>
<dbReference type="Proteomes" id="UP001488838">
    <property type="component" value="Unassembled WGS sequence"/>
</dbReference>
<organism evidence="2 3">
    <name type="scientific">Myodes glareolus</name>
    <name type="common">Bank vole</name>
    <name type="synonym">Clethrionomys glareolus</name>
    <dbReference type="NCBI Taxonomy" id="447135"/>
    <lineage>
        <taxon>Eukaryota</taxon>
        <taxon>Metazoa</taxon>
        <taxon>Chordata</taxon>
        <taxon>Craniata</taxon>
        <taxon>Vertebrata</taxon>
        <taxon>Euteleostomi</taxon>
        <taxon>Mammalia</taxon>
        <taxon>Eutheria</taxon>
        <taxon>Euarchontoglires</taxon>
        <taxon>Glires</taxon>
        <taxon>Rodentia</taxon>
        <taxon>Myomorpha</taxon>
        <taxon>Muroidea</taxon>
        <taxon>Cricetidae</taxon>
        <taxon>Arvicolinae</taxon>
        <taxon>Myodes</taxon>
    </lineage>
</organism>
<comment type="caution">
    <text evidence="2">The sequence shown here is derived from an EMBL/GenBank/DDBJ whole genome shotgun (WGS) entry which is preliminary data.</text>
</comment>
<evidence type="ECO:0000313" key="2">
    <source>
        <dbReference type="EMBL" id="KAK7812576.1"/>
    </source>
</evidence>
<dbReference type="AlphaFoldDB" id="A0AAW0IEF9"/>
<keyword evidence="3" id="KW-1185">Reference proteome</keyword>
<dbReference type="EMBL" id="JBBHLL010000149">
    <property type="protein sequence ID" value="KAK7812576.1"/>
    <property type="molecule type" value="Genomic_DNA"/>
</dbReference>
<evidence type="ECO:0000313" key="3">
    <source>
        <dbReference type="Proteomes" id="UP001488838"/>
    </source>
</evidence>
<sequence length="84" mass="9160">MGQFSDCVPLDFPLNGIVEDMVFRSWLLSLRVIASQIRLHCIAQCTKQLFTVSVENNGQSSLSEAHGHQVESGQRALGGEDGLS</sequence>
<proteinExistence type="predicted"/>
<gene>
    <name evidence="2" type="ORF">U0070_021556</name>
</gene>
<protein>
    <submittedName>
        <fullName evidence="2">Uncharacterized protein</fullName>
    </submittedName>
</protein>
<accession>A0AAW0IEF9</accession>
<name>A0AAW0IEF9_MYOGA</name>
<evidence type="ECO:0000256" key="1">
    <source>
        <dbReference type="SAM" id="MobiDB-lite"/>
    </source>
</evidence>
<reference evidence="2 3" key="1">
    <citation type="journal article" date="2023" name="bioRxiv">
        <title>Conserved and derived expression patterns and positive selection on dental genes reveal complex evolutionary context of ever-growing rodent molars.</title>
        <authorList>
            <person name="Calamari Z.T."/>
            <person name="Song A."/>
            <person name="Cohen E."/>
            <person name="Akter M."/>
            <person name="Roy R.D."/>
            <person name="Hallikas O."/>
            <person name="Christensen M.M."/>
            <person name="Li P."/>
            <person name="Marangoni P."/>
            <person name="Jernvall J."/>
            <person name="Klein O.D."/>
        </authorList>
    </citation>
    <scope>NUCLEOTIDE SEQUENCE [LARGE SCALE GENOMIC DNA]</scope>
    <source>
        <strain evidence="2">V071</strain>
    </source>
</reference>